<evidence type="ECO:0000259" key="6">
    <source>
        <dbReference type="Pfam" id="PF25019"/>
    </source>
</evidence>
<dbReference type="InterPro" id="IPR002182">
    <property type="entry name" value="NB-ARC"/>
</dbReference>
<dbReference type="InterPro" id="IPR001611">
    <property type="entry name" value="Leu-rich_rpt"/>
</dbReference>
<dbReference type="Gene3D" id="1.10.8.430">
    <property type="entry name" value="Helical domain of apoptotic protease-activating factors"/>
    <property type="match status" value="1"/>
</dbReference>
<comment type="caution">
    <text evidence="7">The sequence shown here is derived from an EMBL/GenBank/DDBJ whole genome shotgun (WGS) entry which is preliminary data.</text>
</comment>
<evidence type="ECO:0000259" key="4">
    <source>
        <dbReference type="Pfam" id="PF00931"/>
    </source>
</evidence>
<sequence>MLKNSLIYGAKGSSIIVTTRLQTVASIVKTISEPYRLEGLSEDDCWSLFAFYAFEAGKESVNPNLKTIGKEIVKKCGGLPLAAKALGSLLRFTVEERQWREVRDSEIWDLEEEEGNQSHKILSALRLSYNNLSPLARQCFAYCCFFPKDYKMRKEELVNLWFANGLLDFKNKEPEDVGENVFIELKLHSFFQDIEENVNWITFKIHDLVHDLASSVMEREHKHIEAKVGEVRNTINSIETQNPEIRLRHMSTTLLPSSQSSLGGVSDIHPLNLFQQHPLRTLILFSNGGDMEIYSHDMLTISGLKRLKALKIGEWGCGFRIESLPLAFGDKLKHLRYLNLCCCGLSSLQAVSFDGMKNLQVLDLSWNRIDVIPDSIGNLECLRHLNISNNNNDRLELLPESLGNLTKLETLKLNGCKALKMLPQNTSKLCSLKRLENEDCLSLRGMPSGLGQGLSRLEKLSWWPWVCGRGESESMEELRGLSLLGGSLEIRMLGLSIENNVAHNNSLHDVEEEEVLTNKTNLSQLRIYFDIGAGYIDEGGSEQLLQVLKPPSNIESFVLKRYGGRRFPAWMQMRDPGSSFPRLRRIELDGIINVEEWWLNWRENECLPALQDLNISYCRILKALPEELGNLTTLKSLLISSCGALLSVPPCLLKLTSLETLSIICCPRVRSMPKLHLMTSLKRLNILDCPQLEFVFHGLRHLTSLQDLWIDGCPGVVLPGGGLGLTCCSSGSILSQRYMYVFFLFLHVIVHIIKAIDQSVVY</sequence>
<organism evidence="7 8">
    <name type="scientific">Stephania japonica</name>
    <dbReference type="NCBI Taxonomy" id="461633"/>
    <lineage>
        <taxon>Eukaryota</taxon>
        <taxon>Viridiplantae</taxon>
        <taxon>Streptophyta</taxon>
        <taxon>Embryophyta</taxon>
        <taxon>Tracheophyta</taxon>
        <taxon>Spermatophyta</taxon>
        <taxon>Magnoliopsida</taxon>
        <taxon>Ranunculales</taxon>
        <taxon>Menispermaceae</taxon>
        <taxon>Menispermoideae</taxon>
        <taxon>Cissampelideae</taxon>
        <taxon>Stephania</taxon>
    </lineage>
</organism>
<evidence type="ECO:0000313" key="7">
    <source>
        <dbReference type="EMBL" id="KAK9146880.1"/>
    </source>
</evidence>
<reference evidence="7 8" key="1">
    <citation type="submission" date="2024-01" db="EMBL/GenBank/DDBJ databases">
        <title>Genome assemblies of Stephania.</title>
        <authorList>
            <person name="Yang L."/>
        </authorList>
    </citation>
    <scope>NUCLEOTIDE SEQUENCE [LARGE SCALE GENOMIC DNA]</scope>
    <source>
        <strain evidence="7">QJT</strain>
        <tissue evidence="7">Leaf</tissue>
    </source>
</reference>
<accession>A0AAP0K934</accession>
<evidence type="ECO:0008006" key="9">
    <source>
        <dbReference type="Google" id="ProtNLM"/>
    </source>
</evidence>
<dbReference type="Pfam" id="PF23559">
    <property type="entry name" value="WHD_DRP"/>
    <property type="match status" value="1"/>
</dbReference>
<evidence type="ECO:0000313" key="8">
    <source>
        <dbReference type="Proteomes" id="UP001417504"/>
    </source>
</evidence>
<dbReference type="AlphaFoldDB" id="A0AAP0K934"/>
<dbReference type="Proteomes" id="UP001417504">
    <property type="component" value="Unassembled WGS sequence"/>
</dbReference>
<dbReference type="PANTHER" id="PTHR36766:SF40">
    <property type="entry name" value="DISEASE RESISTANCE PROTEIN RGA3"/>
    <property type="match status" value="1"/>
</dbReference>
<evidence type="ECO:0000256" key="2">
    <source>
        <dbReference type="ARBA" id="ARBA00022737"/>
    </source>
</evidence>
<feature type="domain" description="Disease resistance protein winged helix" evidence="5">
    <location>
        <begin position="146"/>
        <end position="213"/>
    </location>
</feature>
<evidence type="ECO:0000256" key="3">
    <source>
        <dbReference type="ARBA" id="ARBA00022821"/>
    </source>
</evidence>
<dbReference type="InterPro" id="IPR056789">
    <property type="entry name" value="LRR_R13L1-DRL21"/>
</dbReference>
<dbReference type="InterPro" id="IPR042197">
    <property type="entry name" value="Apaf_helical"/>
</dbReference>
<dbReference type="FunFam" id="1.10.10.10:FF:000322">
    <property type="entry name" value="Probable disease resistance protein At1g63360"/>
    <property type="match status" value="1"/>
</dbReference>
<dbReference type="InterPro" id="IPR003591">
    <property type="entry name" value="Leu-rich_rpt_typical-subtyp"/>
</dbReference>
<dbReference type="InterPro" id="IPR036388">
    <property type="entry name" value="WH-like_DNA-bd_sf"/>
</dbReference>
<dbReference type="SMART" id="SM00369">
    <property type="entry name" value="LRR_TYP"/>
    <property type="match status" value="5"/>
</dbReference>
<dbReference type="EMBL" id="JBBNAE010000002">
    <property type="protein sequence ID" value="KAK9146880.1"/>
    <property type="molecule type" value="Genomic_DNA"/>
</dbReference>
<dbReference type="Gene3D" id="1.10.10.10">
    <property type="entry name" value="Winged helix-like DNA-binding domain superfamily/Winged helix DNA-binding domain"/>
    <property type="match status" value="1"/>
</dbReference>
<protein>
    <recommendedName>
        <fullName evidence="9">NB-ARC domain-containing protein</fullName>
    </recommendedName>
</protein>
<dbReference type="InterPro" id="IPR058922">
    <property type="entry name" value="WHD_DRP"/>
</dbReference>
<evidence type="ECO:0000256" key="1">
    <source>
        <dbReference type="ARBA" id="ARBA00022614"/>
    </source>
</evidence>
<keyword evidence="8" id="KW-1185">Reference proteome</keyword>
<dbReference type="Pfam" id="PF25019">
    <property type="entry name" value="LRR_R13L1-DRL21"/>
    <property type="match status" value="1"/>
</dbReference>
<name>A0AAP0K934_9MAGN</name>
<feature type="domain" description="NB-ARC" evidence="4">
    <location>
        <begin position="10"/>
        <end position="56"/>
    </location>
</feature>
<proteinExistence type="predicted"/>
<dbReference type="PROSITE" id="PS51450">
    <property type="entry name" value="LRR"/>
    <property type="match status" value="1"/>
</dbReference>
<dbReference type="Pfam" id="PF00560">
    <property type="entry name" value="LRR_1"/>
    <property type="match status" value="1"/>
</dbReference>
<dbReference type="GO" id="GO:0006952">
    <property type="term" value="P:defense response"/>
    <property type="evidence" value="ECO:0007669"/>
    <property type="project" value="UniProtKB-KW"/>
</dbReference>
<dbReference type="PANTHER" id="PTHR36766">
    <property type="entry name" value="PLANT BROAD-SPECTRUM MILDEW RESISTANCE PROTEIN RPW8"/>
    <property type="match status" value="1"/>
</dbReference>
<evidence type="ECO:0000259" key="5">
    <source>
        <dbReference type="Pfam" id="PF23559"/>
    </source>
</evidence>
<dbReference type="PRINTS" id="PR00364">
    <property type="entry name" value="DISEASERSIST"/>
</dbReference>
<keyword evidence="1" id="KW-0433">Leucine-rich repeat</keyword>
<dbReference type="SUPFAM" id="SSF52540">
    <property type="entry name" value="P-loop containing nucleoside triphosphate hydrolases"/>
    <property type="match status" value="1"/>
</dbReference>
<keyword evidence="3" id="KW-0611">Plant defense</keyword>
<dbReference type="Pfam" id="PF13855">
    <property type="entry name" value="LRR_8"/>
    <property type="match status" value="1"/>
</dbReference>
<dbReference type="InterPro" id="IPR027417">
    <property type="entry name" value="P-loop_NTPase"/>
</dbReference>
<dbReference type="GO" id="GO:0043531">
    <property type="term" value="F:ADP binding"/>
    <property type="evidence" value="ECO:0007669"/>
    <property type="project" value="InterPro"/>
</dbReference>
<keyword evidence="2" id="KW-0677">Repeat</keyword>
<dbReference type="InterPro" id="IPR032675">
    <property type="entry name" value="LRR_dom_sf"/>
</dbReference>
<dbReference type="SUPFAM" id="SSF52058">
    <property type="entry name" value="L domain-like"/>
    <property type="match status" value="1"/>
</dbReference>
<feature type="domain" description="R13L1/DRL21-like LRR repeat region" evidence="6">
    <location>
        <begin position="475"/>
        <end position="596"/>
    </location>
</feature>
<gene>
    <name evidence="7" type="ORF">Sjap_006783</name>
</gene>
<dbReference type="Pfam" id="PF00931">
    <property type="entry name" value="NB-ARC"/>
    <property type="match status" value="1"/>
</dbReference>
<dbReference type="Gene3D" id="3.80.10.10">
    <property type="entry name" value="Ribonuclease Inhibitor"/>
    <property type="match status" value="3"/>
</dbReference>